<proteinExistence type="predicted"/>
<reference evidence="2 3" key="1">
    <citation type="submission" date="2020-11" db="EMBL/GenBank/DDBJ databases">
        <title>Taxonomic evaluation of the Bacillus sporothermodurans group of bacteria based on whole genome sequences.</title>
        <authorList>
            <person name="Fiedler G."/>
            <person name="Herbstmann A.-D."/>
            <person name="Doll E."/>
            <person name="Wenning M."/>
            <person name="Brinks E."/>
            <person name="Kabisch J."/>
            <person name="Breitenwieser F."/>
            <person name="Lappann M."/>
            <person name="Boehnlein C."/>
            <person name="Franz C."/>
        </authorList>
    </citation>
    <scope>NUCLEOTIDE SEQUENCE [LARGE SCALE GENOMIC DNA]</scope>
    <source>
        <strain evidence="2 3">JCM 19841</strain>
    </source>
</reference>
<keyword evidence="3" id="KW-1185">Reference proteome</keyword>
<feature type="transmembrane region" description="Helical" evidence="1">
    <location>
        <begin position="31"/>
        <end position="48"/>
    </location>
</feature>
<evidence type="ECO:0000313" key="2">
    <source>
        <dbReference type="EMBL" id="QQZ10009.1"/>
    </source>
</evidence>
<evidence type="ECO:0000256" key="1">
    <source>
        <dbReference type="SAM" id="Phobius"/>
    </source>
</evidence>
<evidence type="ECO:0000313" key="3">
    <source>
        <dbReference type="Proteomes" id="UP000595691"/>
    </source>
</evidence>
<keyword evidence="1" id="KW-0472">Membrane</keyword>
<organism evidence="2 3">
    <name type="scientific">Heyndrickxia vini</name>
    <dbReference type="NCBI Taxonomy" id="1476025"/>
    <lineage>
        <taxon>Bacteria</taxon>
        <taxon>Bacillati</taxon>
        <taxon>Bacillota</taxon>
        <taxon>Bacilli</taxon>
        <taxon>Bacillales</taxon>
        <taxon>Bacillaceae</taxon>
        <taxon>Heyndrickxia</taxon>
    </lineage>
</organism>
<accession>A0ABX7E402</accession>
<dbReference type="EMBL" id="CP065425">
    <property type="protein sequence ID" value="QQZ10009.1"/>
    <property type="molecule type" value="Genomic_DNA"/>
</dbReference>
<feature type="transmembrane region" description="Helical" evidence="1">
    <location>
        <begin position="54"/>
        <end position="71"/>
    </location>
</feature>
<sequence>MRAIGFLMVLTGIGILGRLMITAYKNNKNESIWVKMLLLVSVLVDFALDTTGLILIFIYALILIGVSLIIYF</sequence>
<gene>
    <name evidence="2" type="ORF">I5776_03305</name>
</gene>
<keyword evidence="1" id="KW-1133">Transmembrane helix</keyword>
<keyword evidence="1" id="KW-0812">Transmembrane</keyword>
<dbReference type="Proteomes" id="UP000595691">
    <property type="component" value="Chromosome"/>
</dbReference>
<protein>
    <submittedName>
        <fullName evidence="2">Uncharacterized protein</fullName>
    </submittedName>
</protein>
<dbReference type="RefSeq" id="WP_202778958.1">
    <property type="nucleotide sequence ID" value="NZ_CP065425.1"/>
</dbReference>
<name>A0ABX7E402_9BACI</name>
<feature type="transmembrane region" description="Helical" evidence="1">
    <location>
        <begin position="6"/>
        <end position="24"/>
    </location>
</feature>